<protein>
    <submittedName>
        <fullName evidence="3">UDP-N-acetylglucosamine 2-epimerase (Non-hydrolyzing)</fullName>
        <ecNumber evidence="3">5.1.3.14</ecNumber>
    </submittedName>
</protein>
<evidence type="ECO:0000313" key="3">
    <source>
        <dbReference type="EMBL" id="MDQ0413586.1"/>
    </source>
</evidence>
<keyword evidence="1 3" id="KW-0413">Isomerase</keyword>
<comment type="similarity">
    <text evidence="1">Belongs to the UDP-N-acetylglucosamine 2-epimerase family.</text>
</comment>
<sequence length="363" mass="40721">MKILTILGTRPEIIRLSLIIDKLDQFADKHLIVHTGQNFTASLSDIFFRELQVREPDYHLSLKKTSLGGQLGSMFSELEKIIEIEKPDKVLLLGDTNSALSAILAERMNIPVYHMEAGNRCFDLRVPEEKNRKIIDAVSSYNLPYTEKSRENLIKEGIPVNRIFVTGNPILEVLKFYEPSIENSKILETLELKEKDYFLATIHRAENVDDDKILTGIMEGLNTVAGTFKKRIICSLHPRTASKMQSAFTIGLSELIEFHEPFGLFDFIKLQKNAFCVLTDSGTVQEESCLLHVPAVTVRNSTERPETVECGSNIVSGVKAEQILQAVKVMVSQNADWPFPAGYEDLHVSSKVVKFILGGKGIV</sequence>
<evidence type="ECO:0000313" key="4">
    <source>
        <dbReference type="Proteomes" id="UP001242313"/>
    </source>
</evidence>
<proteinExistence type="inferred from homology"/>
<dbReference type="Pfam" id="PF02350">
    <property type="entry name" value="Epimerase_2"/>
    <property type="match status" value="1"/>
</dbReference>
<keyword evidence="4" id="KW-1185">Reference proteome</keyword>
<dbReference type="Gene3D" id="3.40.50.2000">
    <property type="entry name" value="Glycogen Phosphorylase B"/>
    <property type="match status" value="2"/>
</dbReference>
<dbReference type="PANTHER" id="PTHR43174">
    <property type="entry name" value="UDP-N-ACETYLGLUCOSAMINE 2-EPIMERASE"/>
    <property type="match status" value="1"/>
</dbReference>
<dbReference type="EC" id="5.1.3.14" evidence="3"/>
<dbReference type="RefSeq" id="WP_307191710.1">
    <property type="nucleotide sequence ID" value="NZ_JAUSUN010000008.1"/>
</dbReference>
<dbReference type="InterPro" id="IPR029767">
    <property type="entry name" value="WecB-like"/>
</dbReference>
<dbReference type="Proteomes" id="UP001242313">
    <property type="component" value="Unassembled WGS sequence"/>
</dbReference>
<evidence type="ECO:0000256" key="1">
    <source>
        <dbReference type="RuleBase" id="RU003513"/>
    </source>
</evidence>
<dbReference type="SUPFAM" id="SSF53756">
    <property type="entry name" value="UDP-Glycosyltransferase/glycogen phosphorylase"/>
    <property type="match status" value="1"/>
</dbReference>
<gene>
    <name evidence="3" type="ORF">J2S25_001790</name>
</gene>
<dbReference type="PANTHER" id="PTHR43174:SF1">
    <property type="entry name" value="UDP-N-ACETYLGLUCOSAMINE 2-EPIMERASE"/>
    <property type="match status" value="1"/>
</dbReference>
<accession>A0ABU0FUI9</accession>
<comment type="caution">
    <text evidence="3">The sequence shown here is derived from an EMBL/GenBank/DDBJ whole genome shotgun (WGS) entry which is preliminary data.</text>
</comment>
<evidence type="ECO:0000259" key="2">
    <source>
        <dbReference type="Pfam" id="PF02350"/>
    </source>
</evidence>
<feature type="domain" description="UDP-N-acetylglucosamine 2-epimerase" evidence="2">
    <location>
        <begin position="29"/>
        <end position="356"/>
    </location>
</feature>
<dbReference type="CDD" id="cd03786">
    <property type="entry name" value="GTB_UDP-GlcNAc_2-Epimerase"/>
    <property type="match status" value="1"/>
</dbReference>
<dbReference type="InterPro" id="IPR003331">
    <property type="entry name" value="UDP_GlcNAc_Epimerase_2_dom"/>
</dbReference>
<dbReference type="GO" id="GO:0008761">
    <property type="term" value="F:UDP-N-acetylglucosamine 2-epimerase activity"/>
    <property type="evidence" value="ECO:0007669"/>
    <property type="project" value="UniProtKB-EC"/>
</dbReference>
<dbReference type="NCBIfam" id="TIGR00236">
    <property type="entry name" value="wecB"/>
    <property type="match status" value="1"/>
</dbReference>
<dbReference type="EMBL" id="JAUSUN010000008">
    <property type="protein sequence ID" value="MDQ0413586.1"/>
    <property type="molecule type" value="Genomic_DNA"/>
</dbReference>
<name>A0ABU0FUI9_9BACI</name>
<reference evidence="3 4" key="1">
    <citation type="submission" date="2023-07" db="EMBL/GenBank/DDBJ databases">
        <title>Genomic Encyclopedia of Type Strains, Phase IV (KMG-IV): sequencing the most valuable type-strain genomes for metagenomic binning, comparative biology and taxonomic classification.</title>
        <authorList>
            <person name="Goeker M."/>
        </authorList>
    </citation>
    <scope>NUCLEOTIDE SEQUENCE [LARGE SCALE GENOMIC DNA]</scope>
    <source>
        <strain evidence="3 4">DSM 19598</strain>
    </source>
</reference>
<organism evidence="3 4">
    <name type="scientific">Mesobacillus stamsii</name>
    <dbReference type="NCBI Taxonomy" id="225347"/>
    <lineage>
        <taxon>Bacteria</taxon>
        <taxon>Bacillati</taxon>
        <taxon>Bacillota</taxon>
        <taxon>Bacilli</taxon>
        <taxon>Bacillales</taxon>
        <taxon>Bacillaceae</taxon>
        <taxon>Mesobacillus</taxon>
    </lineage>
</organism>